<dbReference type="GeneID" id="85325294"/>
<evidence type="ECO:0000256" key="5">
    <source>
        <dbReference type="SAM" id="MobiDB-lite"/>
    </source>
</evidence>
<feature type="compositionally biased region" description="Basic and acidic residues" evidence="5">
    <location>
        <begin position="277"/>
        <end position="287"/>
    </location>
</feature>
<accession>A0AA40AL78</accession>
<dbReference type="PANTHER" id="PTHR13026">
    <property type="entry name" value="NNP-1 PROTEIN NOVEL NUCLEAR PROTEIN 1 NOP52"/>
    <property type="match status" value="1"/>
</dbReference>
<feature type="region of interest" description="Disordered" evidence="5">
    <location>
        <begin position="277"/>
        <end position="319"/>
    </location>
</feature>
<dbReference type="AlphaFoldDB" id="A0AA40AL78"/>
<proteinExistence type="inferred from homology"/>
<keyword evidence="3" id="KW-0698">rRNA processing</keyword>
<organism evidence="6 7">
    <name type="scientific">Lasiosphaeria miniovina</name>
    <dbReference type="NCBI Taxonomy" id="1954250"/>
    <lineage>
        <taxon>Eukaryota</taxon>
        <taxon>Fungi</taxon>
        <taxon>Dikarya</taxon>
        <taxon>Ascomycota</taxon>
        <taxon>Pezizomycotina</taxon>
        <taxon>Sordariomycetes</taxon>
        <taxon>Sordariomycetidae</taxon>
        <taxon>Sordariales</taxon>
        <taxon>Lasiosphaeriaceae</taxon>
        <taxon>Lasiosphaeria</taxon>
    </lineage>
</organism>
<reference evidence="6" key="1">
    <citation type="submission" date="2023-06" db="EMBL/GenBank/DDBJ databases">
        <title>Genome-scale phylogeny and comparative genomics of the fungal order Sordariales.</title>
        <authorList>
            <consortium name="Lawrence Berkeley National Laboratory"/>
            <person name="Hensen N."/>
            <person name="Bonometti L."/>
            <person name="Westerberg I."/>
            <person name="Brannstrom I.O."/>
            <person name="Guillou S."/>
            <person name="Cros-Aarteil S."/>
            <person name="Calhoun S."/>
            <person name="Haridas S."/>
            <person name="Kuo A."/>
            <person name="Mondo S."/>
            <person name="Pangilinan J."/>
            <person name="Riley R."/>
            <person name="LaButti K."/>
            <person name="Andreopoulos B."/>
            <person name="Lipzen A."/>
            <person name="Chen C."/>
            <person name="Yanf M."/>
            <person name="Daum C."/>
            <person name="Ng V."/>
            <person name="Clum A."/>
            <person name="Steindorff A."/>
            <person name="Ohm R."/>
            <person name="Martin F."/>
            <person name="Silar P."/>
            <person name="Natvig D."/>
            <person name="Lalanne C."/>
            <person name="Gautier V."/>
            <person name="Ament-velasquez S.L."/>
            <person name="Kruys A."/>
            <person name="Hutchinson M.I."/>
            <person name="Powell A.J."/>
            <person name="Barry K."/>
            <person name="Miller A.N."/>
            <person name="Grigoriev I.V."/>
            <person name="Debuchy R."/>
            <person name="Gladieux P."/>
            <person name="Thoren M.H."/>
            <person name="Johannesson H."/>
        </authorList>
    </citation>
    <scope>NUCLEOTIDE SEQUENCE</scope>
    <source>
        <strain evidence="6">SMH2392-1A</strain>
    </source>
</reference>
<dbReference type="InterPro" id="IPR010301">
    <property type="entry name" value="RRP1"/>
</dbReference>
<evidence type="ECO:0000256" key="3">
    <source>
        <dbReference type="ARBA" id="ARBA00022552"/>
    </source>
</evidence>
<evidence type="ECO:0000256" key="2">
    <source>
        <dbReference type="ARBA" id="ARBA00006374"/>
    </source>
</evidence>
<gene>
    <name evidence="6" type="ORF">B0T26DRAFT_711167</name>
</gene>
<name>A0AA40AL78_9PEZI</name>
<dbReference type="Proteomes" id="UP001172101">
    <property type="component" value="Unassembled WGS sequence"/>
</dbReference>
<dbReference type="RefSeq" id="XP_060296680.1">
    <property type="nucleotide sequence ID" value="XM_060442024.1"/>
</dbReference>
<protein>
    <submittedName>
        <fullName evidence="6">Nucleolar protein,Nop52-domain-containing protein</fullName>
    </submittedName>
</protein>
<dbReference type="GO" id="GO:0006364">
    <property type="term" value="P:rRNA processing"/>
    <property type="evidence" value="ECO:0007669"/>
    <property type="project" value="UniProtKB-KW"/>
</dbReference>
<comment type="subcellular location">
    <subcellularLocation>
        <location evidence="1">Nucleus</location>
    </subcellularLocation>
</comment>
<evidence type="ECO:0000313" key="6">
    <source>
        <dbReference type="EMBL" id="KAK0717887.1"/>
    </source>
</evidence>
<evidence type="ECO:0000256" key="1">
    <source>
        <dbReference type="ARBA" id="ARBA00004123"/>
    </source>
</evidence>
<evidence type="ECO:0000256" key="4">
    <source>
        <dbReference type="ARBA" id="ARBA00023242"/>
    </source>
</evidence>
<feature type="compositionally biased region" description="Gly residues" evidence="5">
    <location>
        <begin position="309"/>
        <end position="319"/>
    </location>
</feature>
<dbReference type="Pfam" id="PF05997">
    <property type="entry name" value="Nop52"/>
    <property type="match status" value="1"/>
</dbReference>
<sequence>MPPTPHSPYFLPGGQYFTNTACVGTWRQALPDETRGHRISLLKMASQERSMPFIKNLASSDRKIRTSALASLHNFLSARQVASTLAPLDVLKLWKGLFFALWMCDRAIPQQNLCNELADLIHILPRDATVPWLRGFWATMSREWTGIDVLRMEKFLLLVRRVVGAGFQWMKAEPRSNKDGSIVWSTDRVDDILGLLGEWPFALDGDARPSREQDPLVPQKVPVGLKLHVLDIWVDEAEKAGLLDGSDQQANKILQRISNQVDVFEQGTTSPAVRIRSKESLADERLPGNKRGATPGAVVDEETGTADVGDGGSWDGFED</sequence>
<dbReference type="GO" id="GO:0030688">
    <property type="term" value="C:preribosome, small subunit precursor"/>
    <property type="evidence" value="ECO:0007669"/>
    <property type="project" value="InterPro"/>
</dbReference>
<evidence type="ECO:0000313" key="7">
    <source>
        <dbReference type="Proteomes" id="UP001172101"/>
    </source>
</evidence>
<comment type="similarity">
    <text evidence="2">Belongs to the RRP1 family.</text>
</comment>
<dbReference type="EMBL" id="JAUIRO010000004">
    <property type="protein sequence ID" value="KAK0717887.1"/>
    <property type="molecule type" value="Genomic_DNA"/>
</dbReference>
<keyword evidence="4" id="KW-0539">Nucleus</keyword>
<dbReference type="PANTHER" id="PTHR13026:SF0">
    <property type="entry name" value="RIBOSOMAL RNA PROCESSING 1B"/>
    <property type="match status" value="1"/>
</dbReference>
<dbReference type="GO" id="GO:0005634">
    <property type="term" value="C:nucleus"/>
    <property type="evidence" value="ECO:0007669"/>
    <property type="project" value="UniProtKB-SubCell"/>
</dbReference>
<keyword evidence="7" id="KW-1185">Reference proteome</keyword>
<comment type="caution">
    <text evidence="6">The sequence shown here is derived from an EMBL/GenBank/DDBJ whole genome shotgun (WGS) entry which is preliminary data.</text>
</comment>